<evidence type="ECO:0000256" key="5">
    <source>
        <dbReference type="SAM" id="MobiDB-lite"/>
    </source>
</evidence>
<feature type="transmembrane region" description="Helical" evidence="6">
    <location>
        <begin position="147"/>
        <end position="164"/>
    </location>
</feature>
<feature type="compositionally biased region" description="Low complexity" evidence="5">
    <location>
        <begin position="1"/>
        <end position="13"/>
    </location>
</feature>
<feature type="transmembrane region" description="Helical" evidence="6">
    <location>
        <begin position="235"/>
        <end position="254"/>
    </location>
</feature>
<dbReference type="Gene3D" id="1.20.1250.20">
    <property type="entry name" value="MFS general substrate transporter like domains"/>
    <property type="match status" value="1"/>
</dbReference>
<feature type="region of interest" description="Disordered" evidence="5">
    <location>
        <begin position="1"/>
        <end position="30"/>
    </location>
</feature>
<dbReference type="EMBL" id="CAMGYJ010000007">
    <property type="protein sequence ID" value="CAI0447156.1"/>
    <property type="molecule type" value="Genomic_DNA"/>
</dbReference>
<keyword evidence="3 6" id="KW-1133">Transmembrane helix</keyword>
<keyword evidence="2 6" id="KW-0812">Transmembrane</keyword>
<dbReference type="SUPFAM" id="SSF103473">
    <property type="entry name" value="MFS general substrate transporter"/>
    <property type="match status" value="1"/>
</dbReference>
<evidence type="ECO:0000256" key="4">
    <source>
        <dbReference type="ARBA" id="ARBA00023136"/>
    </source>
</evidence>
<evidence type="ECO:0000313" key="9">
    <source>
        <dbReference type="Proteomes" id="UP001154282"/>
    </source>
</evidence>
<feature type="transmembrane region" description="Helical" evidence="6">
    <location>
        <begin position="357"/>
        <end position="381"/>
    </location>
</feature>
<dbReference type="PANTHER" id="PTHR24064">
    <property type="entry name" value="SOLUTE CARRIER FAMILY 22 MEMBER"/>
    <property type="match status" value="1"/>
</dbReference>
<comment type="subcellular location">
    <subcellularLocation>
        <location evidence="1">Membrane</location>
        <topology evidence="1">Multi-pass membrane protein</topology>
    </subcellularLocation>
</comment>
<reference evidence="8" key="1">
    <citation type="submission" date="2022-08" db="EMBL/GenBank/DDBJ databases">
        <authorList>
            <person name="Gutierrez-Valencia J."/>
        </authorList>
    </citation>
    <scope>NUCLEOTIDE SEQUENCE</scope>
</reference>
<dbReference type="AlphaFoldDB" id="A0AAV0ML09"/>
<dbReference type="InterPro" id="IPR036259">
    <property type="entry name" value="MFS_trans_sf"/>
</dbReference>
<evidence type="ECO:0000256" key="3">
    <source>
        <dbReference type="ARBA" id="ARBA00022989"/>
    </source>
</evidence>
<evidence type="ECO:0000256" key="1">
    <source>
        <dbReference type="ARBA" id="ARBA00004141"/>
    </source>
</evidence>
<dbReference type="GO" id="GO:0022857">
    <property type="term" value="F:transmembrane transporter activity"/>
    <property type="evidence" value="ECO:0007669"/>
    <property type="project" value="InterPro"/>
</dbReference>
<proteinExistence type="predicted"/>
<feature type="transmembrane region" description="Helical" evidence="6">
    <location>
        <begin position="330"/>
        <end position="351"/>
    </location>
</feature>
<feature type="transmembrane region" description="Helical" evidence="6">
    <location>
        <begin position="448"/>
        <end position="471"/>
    </location>
</feature>
<feature type="domain" description="Major facilitator superfamily (MFS) profile" evidence="7">
    <location>
        <begin position="51"/>
        <end position="501"/>
    </location>
</feature>
<dbReference type="InterPro" id="IPR020846">
    <property type="entry name" value="MFS_dom"/>
</dbReference>
<evidence type="ECO:0000256" key="2">
    <source>
        <dbReference type="ARBA" id="ARBA00022692"/>
    </source>
</evidence>
<keyword evidence="4 6" id="KW-0472">Membrane</keyword>
<comment type="caution">
    <text evidence="8">The sequence shown here is derived from an EMBL/GenBank/DDBJ whole genome shotgun (WGS) entry which is preliminary data.</text>
</comment>
<feature type="transmembrane region" description="Helical" evidence="6">
    <location>
        <begin position="114"/>
        <end position="135"/>
    </location>
</feature>
<feature type="compositionally biased region" description="Basic and acidic residues" evidence="5">
    <location>
        <begin position="14"/>
        <end position="27"/>
    </location>
</feature>
<feature type="transmembrane region" description="Helical" evidence="6">
    <location>
        <begin position="388"/>
        <end position="407"/>
    </location>
</feature>
<dbReference type="InterPro" id="IPR005828">
    <property type="entry name" value="MFS_sugar_transport-like"/>
</dbReference>
<dbReference type="Pfam" id="PF00083">
    <property type="entry name" value="Sugar_tr"/>
    <property type="match status" value="1"/>
</dbReference>
<evidence type="ECO:0000313" key="8">
    <source>
        <dbReference type="EMBL" id="CAI0447156.1"/>
    </source>
</evidence>
<evidence type="ECO:0000259" key="7">
    <source>
        <dbReference type="PROSITE" id="PS50850"/>
    </source>
</evidence>
<feature type="transmembrane region" description="Helical" evidence="6">
    <location>
        <begin position="413"/>
        <end position="436"/>
    </location>
</feature>
<feature type="transmembrane region" description="Helical" evidence="6">
    <location>
        <begin position="477"/>
        <end position="497"/>
    </location>
</feature>
<evidence type="ECO:0000256" key="6">
    <source>
        <dbReference type="SAM" id="Phobius"/>
    </source>
</evidence>
<dbReference type="Proteomes" id="UP001154282">
    <property type="component" value="Unassembled WGS sequence"/>
</dbReference>
<accession>A0AAV0ML09</accession>
<name>A0AAV0ML09_9ROSI</name>
<organism evidence="8 9">
    <name type="scientific">Linum tenue</name>
    <dbReference type="NCBI Taxonomy" id="586396"/>
    <lineage>
        <taxon>Eukaryota</taxon>
        <taxon>Viridiplantae</taxon>
        <taxon>Streptophyta</taxon>
        <taxon>Embryophyta</taxon>
        <taxon>Tracheophyta</taxon>
        <taxon>Spermatophyta</taxon>
        <taxon>Magnoliopsida</taxon>
        <taxon>eudicotyledons</taxon>
        <taxon>Gunneridae</taxon>
        <taxon>Pentapetalae</taxon>
        <taxon>rosids</taxon>
        <taxon>fabids</taxon>
        <taxon>Malpighiales</taxon>
        <taxon>Linaceae</taxon>
        <taxon>Linum</taxon>
    </lineage>
</organism>
<protein>
    <recommendedName>
        <fullName evidence="7">Major facilitator superfamily (MFS) profile domain-containing protein</fullName>
    </recommendedName>
</protein>
<dbReference type="PROSITE" id="PS50850">
    <property type="entry name" value="MFS"/>
    <property type="match status" value="1"/>
</dbReference>
<keyword evidence="9" id="KW-1185">Reference proteome</keyword>
<dbReference type="GO" id="GO:0016020">
    <property type="term" value="C:membrane"/>
    <property type="evidence" value="ECO:0007669"/>
    <property type="project" value="UniProtKB-SubCell"/>
</dbReference>
<gene>
    <name evidence="8" type="ORF">LITE_LOCUS29303</name>
</gene>
<sequence length="522" mass="55813">MLSSSPQPLFPQSAHDDETPPPPRDDTNGAVSVDEFLRLNFQSFTVRQLIQAILVSVPHFFDGQQTFISLFADAPPPQTQRVCPTAAAAANYRSHATTTTVTEWGLDCGTTSSLVAGLPASSFFAGCLVGGFFLPALSDTWLGRKKLLFLSCFGMSVAALTTAFSPNVWVYSALRLAAGVCRSSISTCVPVLLTECAGSRWRGRAAIVGFLAFSLGLLSLPGIAYANRYSSWRLLYIWTSIPSIIFCILSYPFVTESPRWLLLRGHRHQAAHVLATLSSPFTLRRSKTCSHNNNNNNTNIPEEPTTTNIAAAPSSSVKQLLGRRWARQRLAVVTVLALGTGLQFFVLLLGVGNLHHLSLYLGVALNGLLDVPAYALTFLLIETRGRRPVLLASCLTSGLCSFAYVAVGGEVGVVKVVVELGALFCVCMAFNVLVIYTMELFPTSVRNTAAAVGRQAIMVGAVISPLLVAGGRRKGDLVSYGAAGVVVVLCGLGVVWLPETKGLAISDTLDEQESRENNGGGV</sequence>
<feature type="transmembrane region" description="Helical" evidence="6">
    <location>
        <begin position="205"/>
        <end position="223"/>
    </location>
</feature>